<name>A0A1Y1WRS5_9FUNG</name>
<evidence type="ECO:0000256" key="1">
    <source>
        <dbReference type="SAM" id="Phobius"/>
    </source>
</evidence>
<accession>A0A1Y1WRS5</accession>
<dbReference type="Proteomes" id="UP000193944">
    <property type="component" value="Unassembled WGS sequence"/>
</dbReference>
<reference evidence="2 3" key="1">
    <citation type="submission" date="2016-08" db="EMBL/GenBank/DDBJ databases">
        <title>A Parts List for Fungal Cellulosomes Revealed by Comparative Genomics.</title>
        <authorList>
            <consortium name="DOE Joint Genome Institute"/>
            <person name="Haitjema C.H."/>
            <person name="Gilmore S.P."/>
            <person name="Henske J.K."/>
            <person name="Solomon K.V."/>
            <person name="De Groot R."/>
            <person name="Kuo A."/>
            <person name="Mondo S.J."/>
            <person name="Salamov A.A."/>
            <person name="Labutti K."/>
            <person name="Zhao Z."/>
            <person name="Chiniquy J."/>
            <person name="Barry K."/>
            <person name="Brewer H.M."/>
            <person name="Purvine S.O."/>
            <person name="Wright A.T."/>
            <person name="Boxma B."/>
            <person name="Van Alen T."/>
            <person name="Hackstein J.H."/>
            <person name="Baker S.E."/>
            <person name="Grigoriev I.V."/>
            <person name="O'Malley M.A."/>
        </authorList>
    </citation>
    <scope>NUCLEOTIDE SEQUENCE [LARGE SCALE GENOMIC DNA]</scope>
    <source>
        <strain evidence="2 3">S4</strain>
    </source>
</reference>
<dbReference type="AlphaFoldDB" id="A0A1Y1WRS5"/>
<reference evidence="2 3" key="2">
    <citation type="submission" date="2016-08" db="EMBL/GenBank/DDBJ databases">
        <title>Pervasive Adenine N6-methylation of Active Genes in Fungi.</title>
        <authorList>
            <consortium name="DOE Joint Genome Institute"/>
            <person name="Mondo S.J."/>
            <person name="Dannebaum R.O."/>
            <person name="Kuo R.C."/>
            <person name="Labutti K."/>
            <person name="Haridas S."/>
            <person name="Kuo A."/>
            <person name="Salamov A."/>
            <person name="Ahrendt S.R."/>
            <person name="Lipzen A."/>
            <person name="Sullivan W."/>
            <person name="Andreopoulos W.B."/>
            <person name="Clum A."/>
            <person name="Lindquist E."/>
            <person name="Daum C."/>
            <person name="Ramamoorthy G.K."/>
            <person name="Gryganskyi A."/>
            <person name="Culley D."/>
            <person name="Magnuson J.K."/>
            <person name="James T.Y."/>
            <person name="O'Malley M.A."/>
            <person name="Stajich J.E."/>
            <person name="Spatafora J.W."/>
            <person name="Visel A."/>
            <person name="Grigoriev I.V."/>
        </authorList>
    </citation>
    <scope>NUCLEOTIDE SEQUENCE [LARGE SCALE GENOMIC DNA]</scope>
    <source>
        <strain evidence="2 3">S4</strain>
    </source>
</reference>
<keyword evidence="1" id="KW-1133">Transmembrane helix</keyword>
<dbReference type="EMBL" id="MCFG01000310">
    <property type="protein sequence ID" value="ORX76251.1"/>
    <property type="molecule type" value="Genomic_DNA"/>
</dbReference>
<sequence length="95" mass="11447">MIYIILYYYINTHIYIYCYIDQLSTFIDAILKNSNEQTLKKLKELDLEVFEVEEMMDFMLIILSVIYFLGSTYFMTAPMKSIFFFINIKYINGNI</sequence>
<keyword evidence="1" id="KW-0812">Transmembrane</keyword>
<keyword evidence="1" id="KW-0472">Membrane</keyword>
<evidence type="ECO:0000313" key="2">
    <source>
        <dbReference type="EMBL" id="ORX76251.1"/>
    </source>
</evidence>
<evidence type="ECO:0000313" key="3">
    <source>
        <dbReference type="Proteomes" id="UP000193944"/>
    </source>
</evidence>
<gene>
    <name evidence="2" type="ORF">BCR32DRAFT_83072</name>
</gene>
<proteinExistence type="predicted"/>
<keyword evidence="3" id="KW-1185">Reference proteome</keyword>
<organism evidence="2 3">
    <name type="scientific">Anaeromyces robustus</name>
    <dbReference type="NCBI Taxonomy" id="1754192"/>
    <lineage>
        <taxon>Eukaryota</taxon>
        <taxon>Fungi</taxon>
        <taxon>Fungi incertae sedis</taxon>
        <taxon>Chytridiomycota</taxon>
        <taxon>Chytridiomycota incertae sedis</taxon>
        <taxon>Neocallimastigomycetes</taxon>
        <taxon>Neocallimastigales</taxon>
        <taxon>Neocallimastigaceae</taxon>
        <taxon>Anaeromyces</taxon>
    </lineage>
</organism>
<feature type="transmembrane region" description="Helical" evidence="1">
    <location>
        <begin position="58"/>
        <end position="76"/>
    </location>
</feature>
<comment type="caution">
    <text evidence="2">The sequence shown here is derived from an EMBL/GenBank/DDBJ whole genome shotgun (WGS) entry which is preliminary data.</text>
</comment>
<protein>
    <submittedName>
        <fullName evidence="2">Uncharacterized protein</fullName>
    </submittedName>
</protein>